<dbReference type="Gene3D" id="3.40.50.1820">
    <property type="entry name" value="alpha/beta hydrolase"/>
    <property type="match status" value="1"/>
</dbReference>
<proteinExistence type="predicted"/>
<evidence type="ECO:0000313" key="1">
    <source>
        <dbReference type="EMBL" id="CCO49797.1"/>
    </source>
</evidence>
<gene>
    <name evidence="1" type="ORF">VIBNISOn1_900021</name>
</gene>
<dbReference type="AlphaFoldDB" id="A0AAV2VYZ0"/>
<reference evidence="1 2" key="1">
    <citation type="journal article" date="2013" name="ISME J.">
        <title>Comparative genomics of pathogenic lineages of Vibrio nigripulchritudo identifies virulence-associated traits.</title>
        <authorList>
            <person name="Goudenege D."/>
            <person name="Labreuche Y."/>
            <person name="Krin E."/>
            <person name="Ansquer D."/>
            <person name="Mangenot S."/>
            <person name="Calteau A."/>
            <person name="Medigue C."/>
            <person name="Mazel D."/>
            <person name="Polz M.F."/>
            <person name="Le Roux F."/>
        </authorList>
    </citation>
    <scope>NUCLEOTIDE SEQUENCE [LARGE SCALE GENOMIC DNA]</scope>
    <source>
        <strain evidence="1 2">SOn1</strain>
    </source>
</reference>
<dbReference type="Proteomes" id="UP000018211">
    <property type="component" value="Unassembled WGS sequence"/>
</dbReference>
<dbReference type="InterPro" id="IPR029058">
    <property type="entry name" value="AB_hydrolase_fold"/>
</dbReference>
<accession>A0AAV2VYZ0</accession>
<dbReference type="RefSeq" id="WP_022613819.1">
    <property type="nucleotide sequence ID" value="NZ_LK391965.1"/>
</dbReference>
<dbReference type="EMBL" id="CAOF01000187">
    <property type="protein sequence ID" value="CCO49797.1"/>
    <property type="molecule type" value="Genomic_DNA"/>
</dbReference>
<sequence>MSNSTQNTNPLFTSRIHYPVNFDGRCESNIPYGVDPSLVMDIYYPKSMKSRVPVVIFVTGYPDFGFEQMTGMKIKQIQQYISWAQLFAASGIAAITYTNVNPEKDIFTLLRYLDDNSSSLGIDPNKVSIWSCSGNVPNALSVLDEKTQIKCAAFLYGYTIDGFGSQAVEHASKSFGFVHPINEGILTKLPPVLVVRAGKDEMPGLNDSIDSFVSQCLRQNQPLTLLNLPNSNHAFDIVDNQGCTQQAIRTILGFFKDHLTR</sequence>
<organism evidence="1 2">
    <name type="scientific">Vibrio nigripulchritudo SOn1</name>
    <dbReference type="NCBI Taxonomy" id="1238450"/>
    <lineage>
        <taxon>Bacteria</taxon>
        <taxon>Pseudomonadati</taxon>
        <taxon>Pseudomonadota</taxon>
        <taxon>Gammaproteobacteria</taxon>
        <taxon>Vibrionales</taxon>
        <taxon>Vibrionaceae</taxon>
        <taxon>Vibrio</taxon>
    </lineage>
</organism>
<comment type="caution">
    <text evidence="1">The sequence shown here is derived from an EMBL/GenBank/DDBJ whole genome shotgun (WGS) entry which is preliminary data.</text>
</comment>
<evidence type="ECO:0000313" key="2">
    <source>
        <dbReference type="Proteomes" id="UP000018211"/>
    </source>
</evidence>
<dbReference type="SUPFAM" id="SSF53474">
    <property type="entry name" value="alpha/beta-Hydrolases"/>
    <property type="match status" value="1"/>
</dbReference>
<name>A0AAV2VYZ0_9VIBR</name>
<protein>
    <submittedName>
        <fullName evidence="1">Esterase/lipase</fullName>
    </submittedName>
</protein>